<dbReference type="InterPro" id="IPR045121">
    <property type="entry name" value="CoAse"/>
</dbReference>
<protein>
    <submittedName>
        <fullName evidence="8">NUDIX hydrolase</fullName>
        <ecNumber evidence="8">3.6.1.55</ecNumber>
    </submittedName>
</protein>
<gene>
    <name evidence="8" type="ORF">ACFQRF_00485</name>
</gene>
<dbReference type="InterPro" id="IPR015797">
    <property type="entry name" value="NUDIX_hydrolase-like_dom_sf"/>
</dbReference>
<reference evidence="9" key="1">
    <citation type="journal article" date="2019" name="Int. J. Syst. Evol. Microbiol.">
        <title>The Global Catalogue of Microorganisms (GCM) 10K type strain sequencing project: providing services to taxonomists for standard genome sequencing and annotation.</title>
        <authorList>
            <consortium name="The Broad Institute Genomics Platform"/>
            <consortium name="The Broad Institute Genome Sequencing Center for Infectious Disease"/>
            <person name="Wu L."/>
            <person name="Ma J."/>
        </authorList>
    </citation>
    <scope>NUCLEOTIDE SEQUENCE [LARGE SCALE GENOMIC DNA]</scope>
    <source>
        <strain evidence="9">CGMCC 4.7382</strain>
    </source>
</reference>
<evidence type="ECO:0000256" key="1">
    <source>
        <dbReference type="ARBA" id="ARBA00001936"/>
    </source>
</evidence>
<dbReference type="InterPro" id="IPR000086">
    <property type="entry name" value="NUDIX_hydrolase_dom"/>
</dbReference>
<dbReference type="RefSeq" id="WP_379867981.1">
    <property type="nucleotide sequence ID" value="NZ_JBHTBH010000001.1"/>
</dbReference>
<evidence type="ECO:0000256" key="3">
    <source>
        <dbReference type="ARBA" id="ARBA00022723"/>
    </source>
</evidence>
<comment type="cofactor">
    <cofactor evidence="2">
        <name>Mg(2+)</name>
        <dbReference type="ChEBI" id="CHEBI:18420"/>
    </cofactor>
</comment>
<evidence type="ECO:0000313" key="8">
    <source>
        <dbReference type="EMBL" id="MFC7326201.1"/>
    </source>
</evidence>
<keyword evidence="6" id="KW-0464">Manganese</keyword>
<proteinExistence type="predicted"/>
<comment type="caution">
    <text evidence="8">The sequence shown here is derived from an EMBL/GenBank/DDBJ whole genome shotgun (WGS) entry which is preliminary data.</text>
</comment>
<evidence type="ECO:0000256" key="4">
    <source>
        <dbReference type="ARBA" id="ARBA00022801"/>
    </source>
</evidence>
<dbReference type="Gene3D" id="3.90.79.10">
    <property type="entry name" value="Nucleoside Triphosphate Pyrophosphohydrolase"/>
    <property type="match status" value="1"/>
</dbReference>
<evidence type="ECO:0000256" key="2">
    <source>
        <dbReference type="ARBA" id="ARBA00001946"/>
    </source>
</evidence>
<name>A0ABW2KAD6_9ACTN</name>
<sequence length="201" mass="21268">MPVHRALRPPENGGRRSAVLVLFGETADGPDVLLIQRSTGLRRHPGQPAFPGGAIDPDDDGPVDCALREAAEETGLDPAGVTVLDVLPELYISHSGFRVTPVLGWWHEPSEVRPTDIGEVAAVARVPVRELADPANRVRVRHPSGKIGPAFRVRGMLVWGFTAGILNQLLVLGGWERPWLNGAAAVPLDALPPGAPGAGVP</sequence>
<accession>A0ABW2KAD6</accession>
<keyword evidence="4 8" id="KW-0378">Hydrolase</keyword>
<dbReference type="Proteomes" id="UP001596540">
    <property type="component" value="Unassembled WGS sequence"/>
</dbReference>
<dbReference type="CDD" id="cd03426">
    <property type="entry name" value="NUDIX_CoAse_Nudt7"/>
    <property type="match status" value="1"/>
</dbReference>
<keyword evidence="9" id="KW-1185">Reference proteome</keyword>
<dbReference type="GO" id="GO:0035539">
    <property type="term" value="F:8-oxo-7,8-dihydrodeoxyguanosine triphosphate pyrophosphatase activity"/>
    <property type="evidence" value="ECO:0007669"/>
    <property type="project" value="UniProtKB-EC"/>
</dbReference>
<dbReference type="EC" id="3.6.1.55" evidence="8"/>
<dbReference type="PROSITE" id="PS51462">
    <property type="entry name" value="NUDIX"/>
    <property type="match status" value="1"/>
</dbReference>
<dbReference type="PANTHER" id="PTHR12992:SF11">
    <property type="entry name" value="MITOCHONDRIAL COENZYME A DIPHOSPHATASE NUDT8"/>
    <property type="match status" value="1"/>
</dbReference>
<dbReference type="SUPFAM" id="SSF55811">
    <property type="entry name" value="Nudix"/>
    <property type="match status" value="1"/>
</dbReference>
<evidence type="ECO:0000256" key="6">
    <source>
        <dbReference type="ARBA" id="ARBA00023211"/>
    </source>
</evidence>
<evidence type="ECO:0000313" key="9">
    <source>
        <dbReference type="Proteomes" id="UP001596540"/>
    </source>
</evidence>
<keyword evidence="3" id="KW-0479">Metal-binding</keyword>
<dbReference type="EMBL" id="JBHTBH010000001">
    <property type="protein sequence ID" value="MFC7326201.1"/>
    <property type="molecule type" value="Genomic_DNA"/>
</dbReference>
<comment type="cofactor">
    <cofactor evidence="1">
        <name>Mn(2+)</name>
        <dbReference type="ChEBI" id="CHEBI:29035"/>
    </cofactor>
</comment>
<feature type="domain" description="Nudix hydrolase" evidence="7">
    <location>
        <begin position="14"/>
        <end position="153"/>
    </location>
</feature>
<evidence type="ECO:0000259" key="7">
    <source>
        <dbReference type="PROSITE" id="PS51462"/>
    </source>
</evidence>
<evidence type="ECO:0000256" key="5">
    <source>
        <dbReference type="ARBA" id="ARBA00022842"/>
    </source>
</evidence>
<dbReference type="Pfam" id="PF00293">
    <property type="entry name" value="NUDIX"/>
    <property type="match status" value="1"/>
</dbReference>
<keyword evidence="5" id="KW-0460">Magnesium</keyword>
<organism evidence="8 9">
    <name type="scientific">Marinactinospora rubrisoli</name>
    <dbReference type="NCBI Taxonomy" id="2715399"/>
    <lineage>
        <taxon>Bacteria</taxon>
        <taxon>Bacillati</taxon>
        <taxon>Actinomycetota</taxon>
        <taxon>Actinomycetes</taxon>
        <taxon>Streptosporangiales</taxon>
        <taxon>Nocardiopsidaceae</taxon>
        <taxon>Marinactinospora</taxon>
    </lineage>
</organism>
<dbReference type="PANTHER" id="PTHR12992">
    <property type="entry name" value="NUDIX HYDROLASE"/>
    <property type="match status" value="1"/>
</dbReference>